<dbReference type="Proteomes" id="UP000030701">
    <property type="component" value="Unassembled WGS sequence"/>
</dbReference>
<accession>X0L390</accession>
<dbReference type="EMBL" id="KK035230">
    <property type="protein sequence ID" value="EXM15431.1"/>
    <property type="molecule type" value="Genomic_DNA"/>
</dbReference>
<evidence type="ECO:0000313" key="1">
    <source>
        <dbReference type="EMBL" id="EXM15431.1"/>
    </source>
</evidence>
<protein>
    <submittedName>
        <fullName evidence="1">Uncharacterized protein</fullName>
    </submittedName>
</protein>
<sequence>MTSQDALALLEEANSTKRCKVASISGSAVERDQEATQELGTECETDENLWLVTVLETWTLNISR</sequence>
<gene>
    <name evidence="1" type="ORF">FOTG_16225</name>
</gene>
<dbReference type="AlphaFoldDB" id="X0L390"/>
<reference evidence="1" key="1">
    <citation type="submission" date="2011-11" db="EMBL/GenBank/DDBJ databases">
        <title>The Genome Sequence of Fusarium oxysporum Cotton.</title>
        <authorList>
            <consortium name="The Broad Institute Genome Sequencing Platform"/>
            <person name="Ma L.-J."/>
            <person name="Gale L.R."/>
            <person name="Schwartz D.C."/>
            <person name="Zhou S."/>
            <person name="Corby-Kistler H."/>
            <person name="Young S.K."/>
            <person name="Zeng Q."/>
            <person name="Gargeya S."/>
            <person name="Fitzgerald M."/>
            <person name="Haas B."/>
            <person name="Abouelleil A."/>
            <person name="Alvarado L."/>
            <person name="Arachchi H.M."/>
            <person name="Berlin A."/>
            <person name="Brown A."/>
            <person name="Chapman S.B."/>
            <person name="Chen Z."/>
            <person name="Dunbar C."/>
            <person name="Freedman E."/>
            <person name="Gearin G."/>
            <person name="Goldberg J."/>
            <person name="Griggs A."/>
            <person name="Gujja S."/>
            <person name="Heiman D."/>
            <person name="Howarth C."/>
            <person name="Larson L."/>
            <person name="Lui A."/>
            <person name="MacDonald P.J.P."/>
            <person name="Montmayeur A."/>
            <person name="Murphy C."/>
            <person name="Neiman D."/>
            <person name="Pearson M."/>
            <person name="Priest M."/>
            <person name="Roberts A."/>
            <person name="Saif S."/>
            <person name="Shea T."/>
            <person name="Shenoy N."/>
            <person name="Sisk P."/>
            <person name="Stolte C."/>
            <person name="Sykes S."/>
            <person name="Wortman J."/>
            <person name="Nusbaum C."/>
            <person name="Birren B."/>
        </authorList>
    </citation>
    <scope>NUCLEOTIDE SEQUENCE [LARGE SCALE GENOMIC DNA]</scope>
    <source>
        <strain evidence="1">25433</strain>
    </source>
</reference>
<name>X0L390_FUSOX</name>
<organism evidence="1">
    <name type="scientific">Fusarium oxysporum f. sp. vasinfectum 25433</name>
    <dbReference type="NCBI Taxonomy" id="1089449"/>
    <lineage>
        <taxon>Eukaryota</taxon>
        <taxon>Fungi</taxon>
        <taxon>Dikarya</taxon>
        <taxon>Ascomycota</taxon>
        <taxon>Pezizomycotina</taxon>
        <taxon>Sordariomycetes</taxon>
        <taxon>Hypocreomycetidae</taxon>
        <taxon>Hypocreales</taxon>
        <taxon>Nectriaceae</taxon>
        <taxon>Fusarium</taxon>
        <taxon>Fusarium oxysporum species complex</taxon>
    </lineage>
</organism>
<dbReference type="HOGENOM" id="CLU_2867715_0_0_1"/>
<proteinExistence type="predicted"/>
<reference evidence="1" key="2">
    <citation type="submission" date="2014-03" db="EMBL/GenBank/DDBJ databases">
        <title>The Genome Annotation of Fusarium oxysporum Cotton.</title>
        <authorList>
            <consortium name="The Broad Institute Genomics Platform"/>
            <person name="Ma L.-J."/>
            <person name="Corby-Kistler H."/>
            <person name="Broz K."/>
            <person name="Gale L.R."/>
            <person name="Jonkers W."/>
            <person name="O'Donnell K."/>
            <person name="Ploetz R."/>
            <person name="Steinberg C."/>
            <person name="Schwartz D.C."/>
            <person name="VanEtten H."/>
            <person name="Zhou S."/>
            <person name="Young S.K."/>
            <person name="Zeng Q."/>
            <person name="Gargeya S."/>
            <person name="Fitzgerald M."/>
            <person name="Abouelleil A."/>
            <person name="Alvarado L."/>
            <person name="Chapman S.B."/>
            <person name="Gainer-Dewar J."/>
            <person name="Goldberg J."/>
            <person name="Griggs A."/>
            <person name="Gujja S."/>
            <person name="Hansen M."/>
            <person name="Howarth C."/>
            <person name="Imamovic A."/>
            <person name="Ireland A."/>
            <person name="Larimer J."/>
            <person name="McCowan C."/>
            <person name="Murphy C."/>
            <person name="Pearson M."/>
            <person name="Poon T.W."/>
            <person name="Priest M."/>
            <person name="Roberts A."/>
            <person name="Saif S."/>
            <person name="Shea T."/>
            <person name="Sykes S."/>
            <person name="Wortman J."/>
            <person name="Nusbaum C."/>
            <person name="Birren B."/>
        </authorList>
    </citation>
    <scope>NUCLEOTIDE SEQUENCE</scope>
    <source>
        <strain evidence="1">25433</strain>
    </source>
</reference>